<organism evidence="1 2">
    <name type="scientific">Planobispora takensis</name>
    <dbReference type="NCBI Taxonomy" id="1367882"/>
    <lineage>
        <taxon>Bacteria</taxon>
        <taxon>Bacillati</taxon>
        <taxon>Actinomycetota</taxon>
        <taxon>Actinomycetes</taxon>
        <taxon>Streptosporangiales</taxon>
        <taxon>Streptosporangiaceae</taxon>
        <taxon>Planobispora</taxon>
    </lineage>
</organism>
<name>A0A8J3T5C5_9ACTN</name>
<dbReference type="Proteomes" id="UP000634476">
    <property type="component" value="Unassembled WGS sequence"/>
</dbReference>
<reference evidence="1" key="1">
    <citation type="submission" date="2021-01" db="EMBL/GenBank/DDBJ databases">
        <title>Whole genome shotgun sequence of Planobispora takensis NBRC 109077.</title>
        <authorList>
            <person name="Komaki H."/>
            <person name="Tamura T."/>
        </authorList>
    </citation>
    <scope>NUCLEOTIDE SEQUENCE</scope>
    <source>
        <strain evidence="1">NBRC 109077</strain>
    </source>
</reference>
<dbReference type="RefSeq" id="WP_203878651.1">
    <property type="nucleotide sequence ID" value="NZ_BOOK01000049.1"/>
</dbReference>
<comment type="caution">
    <text evidence="1">The sequence shown here is derived from an EMBL/GenBank/DDBJ whole genome shotgun (WGS) entry which is preliminary data.</text>
</comment>
<accession>A0A8J3T5C5</accession>
<dbReference type="AlphaFoldDB" id="A0A8J3T5C5"/>
<gene>
    <name evidence="1" type="ORF">Pta02_64180</name>
</gene>
<sequence length="132" mass="14333">MTRILRRRAGEAMRQTGASAESVARNLAGISRLAAVLSRTTRSIRMGDPPYVDTITMRDVAEFFLAGRERAEGAEAAAAVRQEHRQGLLLWLGFLDADGEPLTGAPTRTYVAGALDPELEEHFGAHPVVIFS</sequence>
<dbReference type="EMBL" id="BOOK01000049">
    <property type="protein sequence ID" value="GII04410.1"/>
    <property type="molecule type" value="Genomic_DNA"/>
</dbReference>
<protein>
    <submittedName>
        <fullName evidence="1">Uncharacterized protein</fullName>
    </submittedName>
</protein>
<keyword evidence="2" id="KW-1185">Reference proteome</keyword>
<evidence type="ECO:0000313" key="2">
    <source>
        <dbReference type="Proteomes" id="UP000634476"/>
    </source>
</evidence>
<evidence type="ECO:0000313" key="1">
    <source>
        <dbReference type="EMBL" id="GII04410.1"/>
    </source>
</evidence>
<proteinExistence type="predicted"/>